<feature type="transmembrane region" description="Helical" evidence="1">
    <location>
        <begin position="133"/>
        <end position="156"/>
    </location>
</feature>
<feature type="domain" description="DUF2231" evidence="2">
    <location>
        <begin position="5"/>
        <end position="171"/>
    </location>
</feature>
<sequence length="176" mass="18684">MEINGLPLHPLVVHATVIFVPLAALLVSVSAVWPAARRRLGFLTPLTALVALVLVPITVAAGQWLIARVPQAPLIGEHASIGRNLLPWSIAVFVIAVALWVRDLLERRRQRGTEPGAERPNSRELRRRPAGTAITVALAALALVASAGSVVQVYLIGESGSRAVWEGGVADEPLEG</sequence>
<evidence type="ECO:0000313" key="4">
    <source>
        <dbReference type="Proteomes" id="UP000228758"/>
    </source>
</evidence>
<keyword evidence="4" id="KW-1185">Reference proteome</keyword>
<accession>A0A2M9CJ28</accession>
<dbReference type="OrthoDB" id="4864772at2"/>
<name>A0A2M9CJ28_9MICO</name>
<dbReference type="InterPro" id="IPR019251">
    <property type="entry name" value="DUF2231_TM"/>
</dbReference>
<keyword evidence="1" id="KW-0812">Transmembrane</keyword>
<evidence type="ECO:0000259" key="2">
    <source>
        <dbReference type="Pfam" id="PF09990"/>
    </source>
</evidence>
<dbReference type="Pfam" id="PF09990">
    <property type="entry name" value="DUF2231"/>
    <property type="match status" value="1"/>
</dbReference>
<feature type="transmembrane region" description="Helical" evidence="1">
    <location>
        <begin position="12"/>
        <end position="33"/>
    </location>
</feature>
<gene>
    <name evidence="3" type="ORF">CLV46_1462</name>
</gene>
<feature type="transmembrane region" description="Helical" evidence="1">
    <location>
        <begin position="85"/>
        <end position="101"/>
    </location>
</feature>
<keyword evidence="1" id="KW-0472">Membrane</keyword>
<protein>
    <recommendedName>
        <fullName evidence="2">DUF2231 domain-containing protein</fullName>
    </recommendedName>
</protein>
<reference evidence="3 4" key="1">
    <citation type="submission" date="2017-11" db="EMBL/GenBank/DDBJ databases">
        <title>Genomic Encyclopedia of Archaeal and Bacterial Type Strains, Phase II (KMG-II): From Individual Species to Whole Genera.</title>
        <authorList>
            <person name="Goeker M."/>
        </authorList>
    </citation>
    <scope>NUCLEOTIDE SEQUENCE [LARGE SCALE GENOMIC DNA]</scope>
    <source>
        <strain evidence="3 4">DSM 27393</strain>
    </source>
</reference>
<evidence type="ECO:0000313" key="3">
    <source>
        <dbReference type="EMBL" id="PJJ71906.1"/>
    </source>
</evidence>
<evidence type="ECO:0000256" key="1">
    <source>
        <dbReference type="SAM" id="Phobius"/>
    </source>
</evidence>
<dbReference type="EMBL" id="PGFF01000001">
    <property type="protein sequence ID" value="PJJ71906.1"/>
    <property type="molecule type" value="Genomic_DNA"/>
</dbReference>
<dbReference type="RefSeq" id="WP_100364158.1">
    <property type="nucleotide sequence ID" value="NZ_PGFF01000001.1"/>
</dbReference>
<dbReference type="AlphaFoldDB" id="A0A2M9CJ28"/>
<organism evidence="3 4">
    <name type="scientific">Diaminobutyricimonas aerilata</name>
    <dbReference type="NCBI Taxonomy" id="1162967"/>
    <lineage>
        <taxon>Bacteria</taxon>
        <taxon>Bacillati</taxon>
        <taxon>Actinomycetota</taxon>
        <taxon>Actinomycetes</taxon>
        <taxon>Micrococcales</taxon>
        <taxon>Microbacteriaceae</taxon>
        <taxon>Diaminobutyricimonas</taxon>
    </lineage>
</organism>
<feature type="transmembrane region" description="Helical" evidence="1">
    <location>
        <begin position="40"/>
        <end position="65"/>
    </location>
</feature>
<comment type="caution">
    <text evidence="3">The sequence shown here is derived from an EMBL/GenBank/DDBJ whole genome shotgun (WGS) entry which is preliminary data.</text>
</comment>
<keyword evidence="1" id="KW-1133">Transmembrane helix</keyword>
<dbReference type="Proteomes" id="UP000228758">
    <property type="component" value="Unassembled WGS sequence"/>
</dbReference>
<proteinExistence type="predicted"/>